<dbReference type="Proteomes" id="UP001565368">
    <property type="component" value="Unassembled WGS sequence"/>
</dbReference>
<proteinExistence type="predicted"/>
<organism evidence="1 2">
    <name type="scientific">Vanrija albida</name>
    <dbReference type="NCBI Taxonomy" id="181172"/>
    <lineage>
        <taxon>Eukaryota</taxon>
        <taxon>Fungi</taxon>
        <taxon>Dikarya</taxon>
        <taxon>Basidiomycota</taxon>
        <taxon>Agaricomycotina</taxon>
        <taxon>Tremellomycetes</taxon>
        <taxon>Trichosporonales</taxon>
        <taxon>Trichosporonaceae</taxon>
        <taxon>Vanrija</taxon>
    </lineage>
</organism>
<evidence type="ECO:0008006" key="3">
    <source>
        <dbReference type="Google" id="ProtNLM"/>
    </source>
</evidence>
<keyword evidence="2" id="KW-1185">Reference proteome</keyword>
<evidence type="ECO:0000313" key="2">
    <source>
        <dbReference type="Proteomes" id="UP001565368"/>
    </source>
</evidence>
<gene>
    <name evidence="1" type="ORF">Q8F55_005006</name>
</gene>
<dbReference type="RefSeq" id="XP_069208145.1">
    <property type="nucleotide sequence ID" value="XM_069353503.1"/>
</dbReference>
<reference evidence="1 2" key="1">
    <citation type="submission" date="2023-08" db="EMBL/GenBank/DDBJ databases">
        <title>Annotated Genome Sequence of Vanrija albida AlHP1.</title>
        <authorList>
            <person name="Herzog R."/>
        </authorList>
    </citation>
    <scope>NUCLEOTIDE SEQUENCE [LARGE SCALE GENOMIC DNA]</scope>
    <source>
        <strain evidence="1 2">AlHP1</strain>
    </source>
</reference>
<dbReference type="EMBL" id="JBBXJM010000004">
    <property type="protein sequence ID" value="KAL1408201.1"/>
    <property type="molecule type" value="Genomic_DNA"/>
</dbReference>
<dbReference type="GeneID" id="95986049"/>
<comment type="caution">
    <text evidence="1">The sequence shown here is derived from an EMBL/GenBank/DDBJ whole genome shotgun (WGS) entry which is preliminary data.</text>
</comment>
<accession>A0ABR3Q0I4</accession>
<evidence type="ECO:0000313" key="1">
    <source>
        <dbReference type="EMBL" id="KAL1408201.1"/>
    </source>
</evidence>
<name>A0ABR3Q0I4_9TREE</name>
<protein>
    <recommendedName>
        <fullName evidence="3">GSKIP domain-containing protein</fullName>
    </recommendedName>
</protein>
<sequence>MPTPPEHNLLLDPVAELRAALSSHAFGLDRATEVLLDASFPRTDAQRAEVKAEADASGETPARVVARASVVFLAGEGEAVVSLSGKGYTVESWTLGTPLPASPFESLDALLIACSPAYVAAMQEELGRRFADGDASRRFNYDDDDGEEPAWID</sequence>